<evidence type="ECO:0000259" key="9">
    <source>
        <dbReference type="Pfam" id="PF06750"/>
    </source>
</evidence>
<gene>
    <name evidence="10" type="ORF">A2493_03130</name>
</gene>
<evidence type="ECO:0000256" key="6">
    <source>
        <dbReference type="ARBA" id="ARBA00023136"/>
    </source>
</evidence>
<dbReference type="InterPro" id="IPR000045">
    <property type="entry name" value="Prepilin_IV_endopep_pep"/>
</dbReference>
<protein>
    <recommendedName>
        <fullName evidence="12">Prepilin peptidase</fullName>
    </recommendedName>
</protein>
<evidence type="ECO:0008006" key="12">
    <source>
        <dbReference type="Google" id="ProtNLM"/>
    </source>
</evidence>
<evidence type="ECO:0000256" key="7">
    <source>
        <dbReference type="SAM" id="Phobius"/>
    </source>
</evidence>
<organism evidence="10 11">
    <name type="scientific">Candidatus Magasanikbacteria bacterium RIFOXYC12_FULL_33_11</name>
    <dbReference type="NCBI Taxonomy" id="1798701"/>
    <lineage>
        <taxon>Bacteria</taxon>
        <taxon>Candidatus Magasanikiibacteriota</taxon>
    </lineage>
</organism>
<feature type="transmembrane region" description="Helical" evidence="7">
    <location>
        <begin position="184"/>
        <end position="217"/>
    </location>
</feature>
<dbReference type="GO" id="GO:0006465">
    <property type="term" value="P:signal peptide processing"/>
    <property type="evidence" value="ECO:0007669"/>
    <property type="project" value="TreeGrafter"/>
</dbReference>
<dbReference type="Proteomes" id="UP000178349">
    <property type="component" value="Unassembled WGS sequence"/>
</dbReference>
<feature type="transmembrane region" description="Helical" evidence="7">
    <location>
        <begin position="6"/>
        <end position="24"/>
    </location>
</feature>
<dbReference type="Pfam" id="PF01478">
    <property type="entry name" value="Peptidase_A24"/>
    <property type="match status" value="1"/>
</dbReference>
<evidence type="ECO:0000256" key="4">
    <source>
        <dbReference type="ARBA" id="ARBA00022692"/>
    </source>
</evidence>
<keyword evidence="6 7" id="KW-0472">Membrane</keyword>
<evidence type="ECO:0000259" key="8">
    <source>
        <dbReference type="Pfam" id="PF01478"/>
    </source>
</evidence>
<feature type="transmembrane region" description="Helical" evidence="7">
    <location>
        <begin position="100"/>
        <end position="121"/>
    </location>
</feature>
<keyword evidence="4 7" id="KW-0812">Transmembrane</keyword>
<comment type="similarity">
    <text evidence="2">Belongs to the peptidase A24 family.</text>
</comment>
<dbReference type="GO" id="GO:0004190">
    <property type="term" value="F:aspartic-type endopeptidase activity"/>
    <property type="evidence" value="ECO:0007669"/>
    <property type="project" value="InterPro"/>
</dbReference>
<evidence type="ECO:0000313" key="10">
    <source>
        <dbReference type="EMBL" id="OGH86528.1"/>
    </source>
</evidence>
<proteinExistence type="inferred from homology"/>
<evidence type="ECO:0000313" key="11">
    <source>
        <dbReference type="Proteomes" id="UP000178349"/>
    </source>
</evidence>
<dbReference type="PANTHER" id="PTHR30487:SF0">
    <property type="entry name" value="PREPILIN LEADER PEPTIDASE_N-METHYLTRANSFERASE-RELATED"/>
    <property type="match status" value="1"/>
</dbReference>
<dbReference type="PANTHER" id="PTHR30487">
    <property type="entry name" value="TYPE 4 PREPILIN-LIKE PROTEINS LEADER PEPTIDE-PROCESSING ENZYME"/>
    <property type="match status" value="1"/>
</dbReference>
<feature type="domain" description="Prepilin peptidase A24 N-terminal" evidence="9">
    <location>
        <begin position="12"/>
        <end position="93"/>
    </location>
</feature>
<keyword evidence="5 7" id="KW-1133">Transmembrane helix</keyword>
<dbReference type="InterPro" id="IPR050882">
    <property type="entry name" value="Prepilin_peptidase/N-MTase"/>
</dbReference>
<feature type="domain" description="Prepilin type IV endopeptidase peptidase" evidence="8">
    <location>
        <begin position="109"/>
        <end position="213"/>
    </location>
</feature>
<comment type="caution">
    <text evidence="10">The sequence shown here is derived from an EMBL/GenBank/DDBJ whole genome shotgun (WGS) entry which is preliminary data.</text>
</comment>
<evidence type="ECO:0000256" key="2">
    <source>
        <dbReference type="ARBA" id="ARBA00005801"/>
    </source>
</evidence>
<dbReference type="Pfam" id="PF06750">
    <property type="entry name" value="A24_N_bact"/>
    <property type="match status" value="1"/>
</dbReference>
<feature type="transmembrane region" description="Helical" evidence="7">
    <location>
        <begin position="229"/>
        <end position="252"/>
    </location>
</feature>
<sequence length="256" mass="29404">MFLTIIAFWVFILGLVFGSFLNALEWRLHEKKSLMERSECTKCHKQIKWYDNVPLVSYILLKGRCRECKDKISVQYPIVEFVMALLFVFVFYYYSSFATFSLFSIIRDCLVLFVLTFIFVYDTKHLEVSDAVTLGASLLFFIVSLFFGANWFDMTLGALIGAGFFLLQFVISKGKWVGGGDIRIGLLMGILLGWKLTILALWIAYVVGGIFSIILVLMKKKGMKTEVAFGTYLTVATCIAMFFGMQILDWYFRLVF</sequence>
<dbReference type="InterPro" id="IPR010627">
    <property type="entry name" value="Prepilin_pept_A24_N"/>
</dbReference>
<accession>A0A1F6NRQ6</accession>
<feature type="transmembrane region" description="Helical" evidence="7">
    <location>
        <begin position="128"/>
        <end position="148"/>
    </location>
</feature>
<dbReference type="Gene3D" id="1.20.120.1220">
    <property type="match status" value="1"/>
</dbReference>
<keyword evidence="3" id="KW-1003">Cell membrane</keyword>
<reference evidence="10 11" key="1">
    <citation type="journal article" date="2016" name="Nat. Commun.">
        <title>Thousands of microbial genomes shed light on interconnected biogeochemical processes in an aquifer system.</title>
        <authorList>
            <person name="Anantharaman K."/>
            <person name="Brown C.T."/>
            <person name="Hug L.A."/>
            <person name="Sharon I."/>
            <person name="Castelle C.J."/>
            <person name="Probst A.J."/>
            <person name="Thomas B.C."/>
            <person name="Singh A."/>
            <person name="Wilkins M.J."/>
            <person name="Karaoz U."/>
            <person name="Brodie E.L."/>
            <person name="Williams K.H."/>
            <person name="Hubbard S.S."/>
            <person name="Banfield J.F."/>
        </authorList>
    </citation>
    <scope>NUCLEOTIDE SEQUENCE [LARGE SCALE GENOMIC DNA]</scope>
</reference>
<evidence type="ECO:0000256" key="1">
    <source>
        <dbReference type="ARBA" id="ARBA00004651"/>
    </source>
</evidence>
<evidence type="ECO:0000256" key="5">
    <source>
        <dbReference type="ARBA" id="ARBA00022989"/>
    </source>
</evidence>
<feature type="transmembrane region" description="Helical" evidence="7">
    <location>
        <begin position="74"/>
        <end position="94"/>
    </location>
</feature>
<dbReference type="EMBL" id="MFQW01000014">
    <property type="protein sequence ID" value="OGH86528.1"/>
    <property type="molecule type" value="Genomic_DNA"/>
</dbReference>
<dbReference type="AlphaFoldDB" id="A0A1F6NRQ6"/>
<dbReference type="GO" id="GO:0005886">
    <property type="term" value="C:plasma membrane"/>
    <property type="evidence" value="ECO:0007669"/>
    <property type="project" value="UniProtKB-SubCell"/>
</dbReference>
<name>A0A1F6NRQ6_9BACT</name>
<comment type="subcellular location">
    <subcellularLocation>
        <location evidence="1">Cell membrane</location>
        <topology evidence="1">Multi-pass membrane protein</topology>
    </subcellularLocation>
</comment>
<evidence type="ECO:0000256" key="3">
    <source>
        <dbReference type="ARBA" id="ARBA00022475"/>
    </source>
</evidence>